<keyword evidence="4" id="KW-0560">Oxidoreductase</keyword>
<dbReference type="GO" id="GO:0004497">
    <property type="term" value="F:monooxygenase activity"/>
    <property type="evidence" value="ECO:0007669"/>
    <property type="project" value="UniProtKB-KW"/>
</dbReference>
<dbReference type="Proteomes" id="UP000324965">
    <property type="component" value="Unassembled WGS sequence"/>
</dbReference>
<dbReference type="RefSeq" id="WP_149512582.1">
    <property type="nucleotide sequence ID" value="NZ_VDFC01000043.1"/>
</dbReference>
<evidence type="ECO:0000256" key="1">
    <source>
        <dbReference type="ARBA" id="ARBA00010617"/>
    </source>
</evidence>
<gene>
    <name evidence="9" type="ORF">FGF04_19400</name>
</gene>
<evidence type="ECO:0000313" key="10">
    <source>
        <dbReference type="Proteomes" id="UP000324965"/>
    </source>
</evidence>
<evidence type="ECO:0000256" key="4">
    <source>
        <dbReference type="ARBA" id="ARBA00023002"/>
    </source>
</evidence>
<sequence length="448" mass="49562">MKKSQSIPTAPRALPLVGHLLPLMRNPTAFLDSLPAHGDMVKIRVGPFSMVVLCDAGLTHQVLLDDRTFDKGGPIYDRAREVSGNGIGTSHHDEHRRLRRLVQPSFHSSRLPGYAETMTACIDEAVSSWRAGQILDVPAEMMAITSKIAIATLFSGALSREELDKLLDAGMTLLAGFYRRMFLLPPLDRLPLPGNRSYTRARDHLHEVCGQIIAQRRVDGTDHEDLVSALLSAHDVDTDGRGMTDAEIIDTIVAILLAGIENTASALAWALDFLAQHPEVERQVHAEVDTVLSGATATHADLRHLEVTNRVITETLRLRPPAWFFTRTVTADTRLGGHFLPAGTNVAYSPYLIHHRPDLHNRPEDFDPDRWDPRGPQPHRHAMIPFASGARKCPGDTFAMAEATLALATITARWRLEHAPGTERRPAPSLTLKPRALPMRTWPRTVAQ</sequence>
<evidence type="ECO:0000256" key="2">
    <source>
        <dbReference type="ARBA" id="ARBA00022617"/>
    </source>
</evidence>
<dbReference type="OrthoDB" id="4746309at2"/>
<evidence type="ECO:0000256" key="3">
    <source>
        <dbReference type="ARBA" id="ARBA00022723"/>
    </source>
</evidence>
<proteinExistence type="inferred from homology"/>
<keyword evidence="5 7" id="KW-0408">Iron</keyword>
<protein>
    <submittedName>
        <fullName evidence="9">Cytochrome P450</fullName>
    </submittedName>
</protein>
<dbReference type="InterPro" id="IPR036396">
    <property type="entry name" value="Cyt_P450_sf"/>
</dbReference>
<name>A0A5B0AW31_9ACTN</name>
<dbReference type="PRINTS" id="PR00463">
    <property type="entry name" value="EP450I"/>
</dbReference>
<feature type="binding site" description="axial binding residue" evidence="7">
    <location>
        <position position="393"/>
    </location>
    <ligand>
        <name>heme</name>
        <dbReference type="ChEBI" id="CHEBI:30413"/>
    </ligand>
    <ligandPart>
        <name>Fe</name>
        <dbReference type="ChEBI" id="CHEBI:18248"/>
    </ligandPart>
</feature>
<evidence type="ECO:0000256" key="7">
    <source>
        <dbReference type="PIRSR" id="PIRSR602401-1"/>
    </source>
</evidence>
<comment type="caution">
    <text evidence="9">The sequence shown here is derived from an EMBL/GenBank/DDBJ whole genome shotgun (WGS) entry which is preliminary data.</text>
</comment>
<comment type="similarity">
    <text evidence="1">Belongs to the cytochrome P450 family.</text>
</comment>
<dbReference type="PANTHER" id="PTHR24291:SF50">
    <property type="entry name" value="BIFUNCTIONAL ALBAFLAVENONE MONOOXYGENASE_TERPENE SYNTHASE"/>
    <property type="match status" value="1"/>
</dbReference>
<dbReference type="CDD" id="cd11049">
    <property type="entry name" value="CYP170A1-like"/>
    <property type="match status" value="1"/>
</dbReference>
<dbReference type="AlphaFoldDB" id="A0A5B0AW31"/>
<comment type="cofactor">
    <cofactor evidence="7">
        <name>heme</name>
        <dbReference type="ChEBI" id="CHEBI:30413"/>
    </cofactor>
</comment>
<dbReference type="PRINTS" id="PR00385">
    <property type="entry name" value="P450"/>
</dbReference>
<accession>A0A5B0AW31</accession>
<keyword evidence="6" id="KW-0503">Monooxygenase</keyword>
<evidence type="ECO:0000256" key="5">
    <source>
        <dbReference type="ARBA" id="ARBA00023004"/>
    </source>
</evidence>
<dbReference type="Pfam" id="PF00067">
    <property type="entry name" value="p450"/>
    <property type="match status" value="1"/>
</dbReference>
<dbReference type="GO" id="GO:0016705">
    <property type="term" value="F:oxidoreductase activity, acting on paired donors, with incorporation or reduction of molecular oxygen"/>
    <property type="evidence" value="ECO:0007669"/>
    <property type="project" value="InterPro"/>
</dbReference>
<keyword evidence="10" id="KW-1185">Reference proteome</keyword>
<dbReference type="InterPro" id="IPR050196">
    <property type="entry name" value="Cytochrome_P450_Monoox"/>
</dbReference>
<dbReference type="GO" id="GO:0005506">
    <property type="term" value="F:iron ion binding"/>
    <property type="evidence" value="ECO:0007669"/>
    <property type="project" value="InterPro"/>
</dbReference>
<dbReference type="GO" id="GO:0020037">
    <property type="term" value="F:heme binding"/>
    <property type="evidence" value="ECO:0007669"/>
    <property type="project" value="InterPro"/>
</dbReference>
<reference evidence="9 10" key="1">
    <citation type="submission" date="2019-05" db="EMBL/GenBank/DDBJ databases">
        <authorList>
            <person name="Hariharan J."/>
            <person name="Choudoir M.J."/>
            <person name="Diebold P."/>
            <person name="Panke-Buisse K."/>
            <person name="Buckley D.H."/>
        </authorList>
    </citation>
    <scope>NUCLEOTIDE SEQUENCE [LARGE SCALE GENOMIC DNA]</scope>
    <source>
        <strain evidence="9 10">SUN51</strain>
    </source>
</reference>
<dbReference type="SUPFAM" id="SSF48264">
    <property type="entry name" value="Cytochrome P450"/>
    <property type="match status" value="1"/>
</dbReference>
<dbReference type="Gene3D" id="1.10.630.10">
    <property type="entry name" value="Cytochrome P450"/>
    <property type="match status" value="1"/>
</dbReference>
<keyword evidence="2 7" id="KW-0349">Heme</keyword>
<organism evidence="9 10">
    <name type="scientific">Streptomyces apricus</name>
    <dbReference type="NCBI Taxonomy" id="1828112"/>
    <lineage>
        <taxon>Bacteria</taxon>
        <taxon>Bacillati</taxon>
        <taxon>Actinomycetota</taxon>
        <taxon>Actinomycetes</taxon>
        <taxon>Kitasatosporales</taxon>
        <taxon>Streptomycetaceae</taxon>
        <taxon>Streptomyces</taxon>
    </lineage>
</organism>
<dbReference type="EMBL" id="VDFC01000043">
    <property type="protein sequence ID" value="KAA0933737.1"/>
    <property type="molecule type" value="Genomic_DNA"/>
</dbReference>
<feature type="region of interest" description="Disordered" evidence="8">
    <location>
        <begin position="418"/>
        <end position="448"/>
    </location>
</feature>
<keyword evidence="3 7" id="KW-0479">Metal-binding</keyword>
<dbReference type="InterPro" id="IPR002401">
    <property type="entry name" value="Cyt_P450_E_grp-I"/>
</dbReference>
<dbReference type="InterPro" id="IPR001128">
    <property type="entry name" value="Cyt_P450"/>
</dbReference>
<evidence type="ECO:0000313" key="9">
    <source>
        <dbReference type="EMBL" id="KAA0933737.1"/>
    </source>
</evidence>
<evidence type="ECO:0000256" key="8">
    <source>
        <dbReference type="SAM" id="MobiDB-lite"/>
    </source>
</evidence>
<evidence type="ECO:0000256" key="6">
    <source>
        <dbReference type="ARBA" id="ARBA00023033"/>
    </source>
</evidence>
<dbReference type="PANTHER" id="PTHR24291">
    <property type="entry name" value="CYTOCHROME P450 FAMILY 4"/>
    <property type="match status" value="1"/>
</dbReference>